<keyword evidence="3" id="KW-0813">Transport</keyword>
<dbReference type="GO" id="GO:0033214">
    <property type="term" value="P:siderophore-iron import into cell"/>
    <property type="evidence" value="ECO:0007669"/>
    <property type="project" value="TreeGrafter"/>
</dbReference>
<feature type="transmembrane region" description="Helical" evidence="8">
    <location>
        <begin position="83"/>
        <end position="103"/>
    </location>
</feature>
<dbReference type="Proteomes" id="UP000494135">
    <property type="component" value="Unassembled WGS sequence"/>
</dbReference>
<feature type="transmembrane region" description="Helical" evidence="8">
    <location>
        <begin position="175"/>
        <end position="197"/>
    </location>
</feature>
<feature type="transmembrane region" description="Helical" evidence="8">
    <location>
        <begin position="26"/>
        <end position="46"/>
    </location>
</feature>
<comment type="subcellular location">
    <subcellularLocation>
        <location evidence="1">Cell membrane</location>
        <topology evidence="1">Multi-pass membrane protein</topology>
    </subcellularLocation>
</comment>
<accession>A0A1X1PK75</accession>
<dbReference type="RefSeq" id="WP_085039157.1">
    <property type="nucleotide sequence ID" value="NZ_CADIKG010000023.1"/>
</dbReference>
<keyword evidence="7 8" id="KW-0472">Membrane</keyword>
<evidence type="ECO:0000313" key="10">
    <source>
        <dbReference type="EMBL" id="ORT87013.1"/>
    </source>
</evidence>
<reference evidence="9 12" key="2">
    <citation type="submission" date="2020-04" db="EMBL/GenBank/DDBJ databases">
        <authorList>
            <person name="De Canck E."/>
        </authorList>
    </citation>
    <scope>NUCLEOTIDE SEQUENCE [LARGE SCALE GENOMIC DNA]</scope>
    <source>
        <strain evidence="9 12">LMG 29660</strain>
    </source>
</reference>
<evidence type="ECO:0000256" key="1">
    <source>
        <dbReference type="ARBA" id="ARBA00004651"/>
    </source>
</evidence>
<keyword evidence="4" id="KW-1003">Cell membrane</keyword>
<dbReference type="InterPro" id="IPR000522">
    <property type="entry name" value="ABC_transptr_permease_BtuC"/>
</dbReference>
<feature type="transmembrane region" description="Helical" evidence="8">
    <location>
        <begin position="115"/>
        <end position="138"/>
    </location>
</feature>
<name>A0A1X1PK75_9BURK</name>
<feature type="transmembrane region" description="Helical" evidence="8">
    <location>
        <begin position="305"/>
        <end position="325"/>
    </location>
</feature>
<evidence type="ECO:0000256" key="8">
    <source>
        <dbReference type="SAM" id="Phobius"/>
    </source>
</evidence>
<evidence type="ECO:0000256" key="6">
    <source>
        <dbReference type="ARBA" id="ARBA00022989"/>
    </source>
</evidence>
<evidence type="ECO:0000313" key="12">
    <source>
        <dbReference type="Proteomes" id="UP000494135"/>
    </source>
</evidence>
<dbReference type="EMBL" id="NBYX01000004">
    <property type="protein sequence ID" value="ORT87013.1"/>
    <property type="molecule type" value="Genomic_DNA"/>
</dbReference>
<dbReference type="Gene3D" id="1.10.3470.10">
    <property type="entry name" value="ABC transporter involved in vitamin B12 uptake, BtuC"/>
    <property type="match status" value="1"/>
</dbReference>
<dbReference type="OrthoDB" id="9782305at2"/>
<keyword evidence="5 8" id="KW-0812">Transmembrane</keyword>
<dbReference type="PANTHER" id="PTHR30472:SF25">
    <property type="entry name" value="ABC TRANSPORTER PERMEASE PROTEIN MJ0876-RELATED"/>
    <property type="match status" value="1"/>
</dbReference>
<keyword evidence="6 8" id="KW-1133">Transmembrane helix</keyword>
<keyword evidence="11" id="KW-1185">Reference proteome</keyword>
<dbReference type="FunFam" id="1.10.3470.10:FF:000001">
    <property type="entry name" value="Vitamin B12 ABC transporter permease BtuC"/>
    <property type="match status" value="1"/>
</dbReference>
<organism evidence="10 11">
    <name type="scientific">Burkholderia puraquae</name>
    <dbReference type="NCBI Taxonomy" id="1904757"/>
    <lineage>
        <taxon>Bacteria</taxon>
        <taxon>Pseudomonadati</taxon>
        <taxon>Pseudomonadota</taxon>
        <taxon>Betaproteobacteria</taxon>
        <taxon>Burkholderiales</taxon>
        <taxon>Burkholderiaceae</taxon>
        <taxon>Burkholderia</taxon>
        <taxon>Burkholderia cepacia complex</taxon>
    </lineage>
</organism>
<dbReference type="PANTHER" id="PTHR30472">
    <property type="entry name" value="FERRIC ENTEROBACTIN TRANSPORT SYSTEM PERMEASE PROTEIN"/>
    <property type="match status" value="1"/>
</dbReference>
<dbReference type="Pfam" id="PF01032">
    <property type="entry name" value="FecCD"/>
    <property type="match status" value="1"/>
</dbReference>
<feature type="transmembrane region" description="Helical" evidence="8">
    <location>
        <begin position="217"/>
        <end position="245"/>
    </location>
</feature>
<evidence type="ECO:0000313" key="9">
    <source>
        <dbReference type="EMBL" id="CAB3768860.1"/>
    </source>
</evidence>
<feature type="transmembrane region" description="Helical" evidence="8">
    <location>
        <begin position="144"/>
        <end position="166"/>
    </location>
</feature>
<gene>
    <name evidence="9" type="primary">btuC</name>
    <name evidence="10" type="ORF">B7G54_11220</name>
    <name evidence="9" type="ORF">LMG29660_06219</name>
</gene>
<evidence type="ECO:0000256" key="5">
    <source>
        <dbReference type="ARBA" id="ARBA00022692"/>
    </source>
</evidence>
<evidence type="ECO:0000256" key="2">
    <source>
        <dbReference type="ARBA" id="ARBA00007935"/>
    </source>
</evidence>
<dbReference type="CDD" id="cd06550">
    <property type="entry name" value="TM_ABC_iron-siderophores_like"/>
    <property type="match status" value="1"/>
</dbReference>
<dbReference type="EMBL" id="CADIKG010000023">
    <property type="protein sequence ID" value="CAB3768860.1"/>
    <property type="molecule type" value="Genomic_DNA"/>
</dbReference>
<evidence type="ECO:0000256" key="3">
    <source>
        <dbReference type="ARBA" id="ARBA00022448"/>
    </source>
</evidence>
<feature type="transmembrane region" description="Helical" evidence="8">
    <location>
        <begin position="332"/>
        <end position="352"/>
    </location>
</feature>
<proteinExistence type="inferred from homology"/>
<dbReference type="Proteomes" id="UP000193146">
    <property type="component" value="Unassembled WGS sequence"/>
</dbReference>
<dbReference type="AlphaFoldDB" id="A0A1X1PK75"/>
<dbReference type="GO" id="GO:0005886">
    <property type="term" value="C:plasma membrane"/>
    <property type="evidence" value="ECO:0007669"/>
    <property type="project" value="UniProtKB-SubCell"/>
</dbReference>
<reference evidence="10 11" key="1">
    <citation type="submission" date="2017-04" db="EMBL/GenBank/DDBJ databases">
        <title>Burkholderia puraquae sp. nov., a novel Burkholderia cepacia complex species from hospital setting samples.</title>
        <authorList>
            <person name="Martina P."/>
            <person name="Leguizamon M."/>
            <person name="Prieto C."/>
            <person name="Sousa S."/>
            <person name="Montanaro P."/>
            <person name="Draghi W."/>
            <person name="Staembler M."/>
            <person name="Bettiol M."/>
            <person name="Figoli C."/>
            <person name="Palau J."/>
            <person name="Alvarez F."/>
            <person name="Benetti S."/>
            <person name="Anchat E."/>
            <person name="Vescina C."/>
            <person name="Ferreras J."/>
            <person name="Lasch P."/>
            <person name="Lagares A."/>
            <person name="Zorreguieta A."/>
            <person name="Yantorno O."/>
            <person name="Bosch A."/>
        </authorList>
    </citation>
    <scope>NUCLEOTIDE SEQUENCE [LARGE SCALE GENOMIC DNA]</scope>
    <source>
        <strain evidence="10 11">CAMPA 1040</strain>
    </source>
</reference>
<feature type="transmembrane region" description="Helical" evidence="8">
    <location>
        <begin position="266"/>
        <end position="290"/>
    </location>
</feature>
<comment type="similarity">
    <text evidence="2">Belongs to the binding-protein-dependent transport system permease family. FecCD subfamily.</text>
</comment>
<evidence type="ECO:0000256" key="7">
    <source>
        <dbReference type="ARBA" id="ARBA00023136"/>
    </source>
</evidence>
<sequence>MSAASPASSPSSRSSASLKLRYRAIAARRVGALMFLACVLGTLLVVDIGTGPSPFPIADLVAGLFRPDALPLEQRVILWDVRLPYALMAVLVGASLGIAGAEMQTVLNNPLASPFTLGMSAAASVGASLVVISGWHVVLWNENIALSLGAFCCASLATLLIVWLAWRHGATTETVVLFGIGLMFSFDALLWLLQFLADANALQQIVFWSMGSLARATWGKIALLSCVLAACTLWASFDVASLTALRAGDEQARSMGIAVERLRLVALVRISLLSATALSFVGTIGFVGLVGPHVARLLVGDEHRYYLPGAALAGAIMLAGASVLSKALIPGVTLPIGIITALVGVPLFMILVSRRRRLDG</sequence>
<dbReference type="SUPFAM" id="SSF81345">
    <property type="entry name" value="ABC transporter involved in vitamin B12 uptake, BtuC"/>
    <property type="match status" value="1"/>
</dbReference>
<evidence type="ECO:0000256" key="4">
    <source>
        <dbReference type="ARBA" id="ARBA00022475"/>
    </source>
</evidence>
<protein>
    <submittedName>
        <fullName evidence="10">Iron ABC transporter permease</fullName>
    </submittedName>
    <submittedName>
        <fullName evidence="9">Vitamin B12 import system permease protein BtuC</fullName>
    </submittedName>
</protein>
<dbReference type="GO" id="GO:0022857">
    <property type="term" value="F:transmembrane transporter activity"/>
    <property type="evidence" value="ECO:0007669"/>
    <property type="project" value="InterPro"/>
</dbReference>
<evidence type="ECO:0000313" key="11">
    <source>
        <dbReference type="Proteomes" id="UP000193146"/>
    </source>
</evidence>
<dbReference type="InterPro" id="IPR037294">
    <property type="entry name" value="ABC_BtuC-like"/>
</dbReference>